<name>A0A1X7MX21_9LACT</name>
<feature type="domain" description="Aldehyde dehydrogenase" evidence="8">
    <location>
        <begin position="20"/>
        <end position="430"/>
    </location>
</feature>
<dbReference type="FunFam" id="3.40.605.10:FF:000004">
    <property type="entry name" value="Aldehyde dehydrogenase"/>
    <property type="match status" value="1"/>
</dbReference>
<evidence type="ECO:0000313" key="10">
    <source>
        <dbReference type="Proteomes" id="UP000193435"/>
    </source>
</evidence>
<dbReference type="InterPro" id="IPR016163">
    <property type="entry name" value="Ald_DH_C"/>
</dbReference>
<evidence type="ECO:0000313" key="9">
    <source>
        <dbReference type="EMBL" id="SMH28733.1"/>
    </source>
</evidence>
<accession>A0A1X7MX21</accession>
<evidence type="ECO:0000256" key="3">
    <source>
        <dbReference type="ARBA" id="ARBA00023027"/>
    </source>
</evidence>
<dbReference type="CDD" id="cd07136">
    <property type="entry name" value="ALDH_YwdH-P39616"/>
    <property type="match status" value="1"/>
</dbReference>
<proteinExistence type="inferred from homology"/>
<reference evidence="9 10" key="1">
    <citation type="submission" date="2017-04" db="EMBL/GenBank/DDBJ databases">
        <authorList>
            <person name="Afonso C.L."/>
            <person name="Miller P.J."/>
            <person name="Scott M.A."/>
            <person name="Spackman E."/>
            <person name="Goraichik I."/>
            <person name="Dimitrov K.M."/>
            <person name="Suarez D.L."/>
            <person name="Swayne D.E."/>
        </authorList>
    </citation>
    <scope>NUCLEOTIDE SEQUENCE [LARGE SCALE GENOMIC DNA]</scope>
    <source>
        <strain evidence="9 10">LMG26642</strain>
    </source>
</reference>
<dbReference type="AlphaFoldDB" id="A0A1X7MX21"/>
<dbReference type="FunFam" id="3.40.309.10:FF:000025">
    <property type="entry name" value="Aldehyde dehydrogenase"/>
    <property type="match status" value="1"/>
</dbReference>
<keyword evidence="2 4" id="KW-0560">Oxidoreductase</keyword>
<gene>
    <name evidence="9" type="ORF">SAMN04488700_0969</name>
</gene>
<comment type="similarity">
    <text evidence="1 4 7">Belongs to the aldehyde dehydrogenase family.</text>
</comment>
<organism evidence="9 10">
    <name type="scientific">Carnobacterium iners</name>
    <dbReference type="NCBI Taxonomy" id="1073423"/>
    <lineage>
        <taxon>Bacteria</taxon>
        <taxon>Bacillati</taxon>
        <taxon>Bacillota</taxon>
        <taxon>Bacilli</taxon>
        <taxon>Lactobacillales</taxon>
        <taxon>Carnobacteriaceae</taxon>
        <taxon>Carnobacterium</taxon>
    </lineage>
</organism>
<dbReference type="InterPro" id="IPR016161">
    <property type="entry name" value="Ald_DH/histidinol_DH"/>
</dbReference>
<evidence type="ECO:0000256" key="4">
    <source>
        <dbReference type="PIRNR" id="PIRNR036492"/>
    </source>
</evidence>
<evidence type="ECO:0000256" key="7">
    <source>
        <dbReference type="RuleBase" id="RU003345"/>
    </source>
</evidence>
<keyword evidence="3" id="KW-0520">NAD</keyword>
<dbReference type="Pfam" id="PF00171">
    <property type="entry name" value="Aldedh"/>
    <property type="match status" value="1"/>
</dbReference>
<dbReference type="OrthoDB" id="9762913at2"/>
<evidence type="ECO:0000256" key="6">
    <source>
        <dbReference type="PROSITE-ProRule" id="PRU10007"/>
    </source>
</evidence>
<dbReference type="PROSITE" id="PS00070">
    <property type="entry name" value="ALDEHYDE_DEHYDR_CYS"/>
    <property type="match status" value="1"/>
</dbReference>
<dbReference type="PROSITE" id="PS00687">
    <property type="entry name" value="ALDEHYDE_DEHYDR_GLU"/>
    <property type="match status" value="1"/>
</dbReference>
<dbReference type="SUPFAM" id="SSF53720">
    <property type="entry name" value="ALDH-like"/>
    <property type="match status" value="1"/>
</dbReference>
<dbReference type="Gene3D" id="3.40.605.10">
    <property type="entry name" value="Aldehyde Dehydrogenase, Chain A, domain 1"/>
    <property type="match status" value="1"/>
</dbReference>
<dbReference type="PIRSF" id="PIRSF036492">
    <property type="entry name" value="ALDH"/>
    <property type="match status" value="1"/>
</dbReference>
<dbReference type="InterPro" id="IPR016160">
    <property type="entry name" value="Ald_DH_CS_CYS"/>
</dbReference>
<evidence type="ECO:0000259" key="8">
    <source>
        <dbReference type="Pfam" id="PF00171"/>
    </source>
</evidence>
<dbReference type="PANTHER" id="PTHR43570">
    <property type="entry name" value="ALDEHYDE DEHYDROGENASE"/>
    <property type="match status" value="1"/>
</dbReference>
<sequence>MENLLNIPTLLNQHHAFFNTNRTKEVSFRITQLEKLYAAILKYESQINEALKKDLGKSPTESYATEIGFVLTSIKEAKKKLPKWAKDQTVSTPLFLFPSKSKKHHEPYGTVLIIGPFNYPFQLLIEPLIGAISAGNTIVLKPSEMVPTVSTVIQEMIADTFNADYISVIEGGIEANIELLKHPFDYIFFTGSTTVGKEIMKAAAEHLTPVTLELGGKSPALILKDADIQQAAKRILYGKLLNAGQTCVAPDYVLIHKDLKQSFIEECRKVIQQFYGPIVQNSPDFPRIVNERHTTRLMSILEESKDEILFGGHVDLTERYVEPTLLESNWTSPAMKEELFGPLLPIISFDDLDETIVQINKRSKPLALYIFSNDKNTQNKIIHETSSGGVTINNTIFHLVSPNLPFGGVGHSGMGSYHGKYSFMTFSHERSILSSKKVEAPFIFPPYSDNKLKWIRRFLN</sequence>
<dbReference type="Gene3D" id="3.40.309.10">
    <property type="entry name" value="Aldehyde Dehydrogenase, Chain A, domain 2"/>
    <property type="match status" value="1"/>
</dbReference>
<dbReference type="InterPro" id="IPR016162">
    <property type="entry name" value="Ald_DH_N"/>
</dbReference>
<dbReference type="PANTHER" id="PTHR43570:SF16">
    <property type="entry name" value="ALDEHYDE DEHYDROGENASE TYPE III, ISOFORM Q"/>
    <property type="match status" value="1"/>
</dbReference>
<evidence type="ECO:0000256" key="2">
    <source>
        <dbReference type="ARBA" id="ARBA00023002"/>
    </source>
</evidence>
<dbReference type="GO" id="GO:0006081">
    <property type="term" value="P:aldehyde metabolic process"/>
    <property type="evidence" value="ECO:0007669"/>
    <property type="project" value="InterPro"/>
</dbReference>
<feature type="active site" evidence="5">
    <location>
        <position position="247"/>
    </location>
</feature>
<protein>
    <recommendedName>
        <fullName evidence="4">Aldehyde dehydrogenase</fullName>
    </recommendedName>
</protein>
<dbReference type="GO" id="GO:0005737">
    <property type="term" value="C:cytoplasm"/>
    <property type="evidence" value="ECO:0007669"/>
    <property type="project" value="TreeGrafter"/>
</dbReference>
<dbReference type="InterPro" id="IPR029510">
    <property type="entry name" value="Ald_DH_CS_GLU"/>
</dbReference>
<dbReference type="InterPro" id="IPR012394">
    <property type="entry name" value="Aldehyde_DH_NAD(P)"/>
</dbReference>
<evidence type="ECO:0000256" key="5">
    <source>
        <dbReference type="PIRSR" id="PIRSR036492-1"/>
    </source>
</evidence>
<dbReference type="RefSeq" id="WP_085559171.1">
    <property type="nucleotide sequence ID" value="NZ_FOAH01000055.1"/>
</dbReference>
<dbReference type="InterPro" id="IPR015590">
    <property type="entry name" value="Aldehyde_DH_dom"/>
</dbReference>
<evidence type="ECO:0000256" key="1">
    <source>
        <dbReference type="ARBA" id="ARBA00009986"/>
    </source>
</evidence>
<feature type="active site" evidence="5 6">
    <location>
        <position position="213"/>
    </location>
</feature>
<dbReference type="STRING" id="1073423.SAMN04488700_0969"/>
<dbReference type="GO" id="GO:0004029">
    <property type="term" value="F:aldehyde dehydrogenase (NAD+) activity"/>
    <property type="evidence" value="ECO:0007669"/>
    <property type="project" value="TreeGrafter"/>
</dbReference>
<keyword evidence="10" id="KW-1185">Reference proteome</keyword>
<dbReference type="Proteomes" id="UP000193435">
    <property type="component" value="Unassembled WGS sequence"/>
</dbReference>
<dbReference type="EMBL" id="FXBJ01000002">
    <property type="protein sequence ID" value="SMH28733.1"/>
    <property type="molecule type" value="Genomic_DNA"/>
</dbReference>